<protein>
    <recommendedName>
        <fullName evidence="4">Albusnodin family lasso peptide</fullName>
    </recommendedName>
</protein>
<evidence type="ECO:0008006" key="4">
    <source>
        <dbReference type="Google" id="ProtNLM"/>
    </source>
</evidence>
<gene>
    <name evidence="2" type="ORF">HNR25_004996</name>
</gene>
<evidence type="ECO:0000313" key="3">
    <source>
        <dbReference type="Proteomes" id="UP000578077"/>
    </source>
</evidence>
<dbReference type="AlphaFoldDB" id="A0A841EAU8"/>
<proteinExistence type="predicted"/>
<name>A0A841EAU8_9ACTN</name>
<sequence length="37" mass="4007">MDHDEFDIEVEELGEVTSRDTTAGGDNDGTDSSSDFI</sequence>
<dbReference type="Proteomes" id="UP000578077">
    <property type="component" value="Unassembled WGS sequence"/>
</dbReference>
<reference evidence="2 3" key="1">
    <citation type="submission" date="2020-08" db="EMBL/GenBank/DDBJ databases">
        <title>Sequencing the genomes of 1000 actinobacteria strains.</title>
        <authorList>
            <person name="Klenk H.-P."/>
        </authorList>
    </citation>
    <scope>NUCLEOTIDE SEQUENCE [LARGE SCALE GENOMIC DNA]</scope>
    <source>
        <strain evidence="2 3">DSM 44593</strain>
    </source>
</reference>
<feature type="region of interest" description="Disordered" evidence="1">
    <location>
        <begin position="13"/>
        <end position="37"/>
    </location>
</feature>
<dbReference type="EMBL" id="JACHLY010000002">
    <property type="protein sequence ID" value="MBB6001167.1"/>
    <property type="molecule type" value="Genomic_DNA"/>
</dbReference>
<evidence type="ECO:0000256" key="1">
    <source>
        <dbReference type="SAM" id="MobiDB-lite"/>
    </source>
</evidence>
<accession>A0A841EAU8</accession>
<feature type="compositionally biased region" description="Low complexity" evidence="1">
    <location>
        <begin position="20"/>
        <end position="37"/>
    </location>
</feature>
<organism evidence="2 3">
    <name type="scientific">Streptomonospora salina</name>
    <dbReference type="NCBI Taxonomy" id="104205"/>
    <lineage>
        <taxon>Bacteria</taxon>
        <taxon>Bacillati</taxon>
        <taxon>Actinomycetota</taxon>
        <taxon>Actinomycetes</taxon>
        <taxon>Streptosporangiales</taxon>
        <taxon>Nocardiopsidaceae</taxon>
        <taxon>Streptomonospora</taxon>
    </lineage>
</organism>
<comment type="caution">
    <text evidence="2">The sequence shown here is derived from an EMBL/GenBank/DDBJ whole genome shotgun (WGS) entry which is preliminary data.</text>
</comment>
<evidence type="ECO:0000313" key="2">
    <source>
        <dbReference type="EMBL" id="MBB6001167.1"/>
    </source>
</evidence>
<keyword evidence="3" id="KW-1185">Reference proteome</keyword>